<dbReference type="Proteomes" id="UP001055460">
    <property type="component" value="Plasmid pA"/>
</dbReference>
<sequence length="147" mass="16982">MIDSLFIVNGRLHPQATDCIFPSPAMLVQPTPRKARATFQQRTLSMRLAILPMWMILFSASPSHAEEKGMWIADNPYRTVQPLYDPCRDGRLSDGTPRTCAEIRRMYRHGRGGWSEQDHRLDACSNGRVSDGRPRTCRELLEWMEHR</sequence>
<dbReference type="AlphaFoldDB" id="A0A9Q8YD94"/>
<organism evidence="1 2">
    <name type="scientific">Ensifer adhaerens</name>
    <name type="common">Sinorhizobium morelense</name>
    <dbReference type="NCBI Taxonomy" id="106592"/>
    <lineage>
        <taxon>Bacteria</taxon>
        <taxon>Pseudomonadati</taxon>
        <taxon>Pseudomonadota</taxon>
        <taxon>Alphaproteobacteria</taxon>
        <taxon>Hyphomicrobiales</taxon>
        <taxon>Rhizobiaceae</taxon>
        <taxon>Sinorhizobium/Ensifer group</taxon>
        <taxon>Ensifer</taxon>
    </lineage>
</organism>
<evidence type="ECO:0000313" key="2">
    <source>
        <dbReference type="Proteomes" id="UP001055460"/>
    </source>
</evidence>
<accession>A0A9Q8YD94</accession>
<evidence type="ECO:0000313" key="1">
    <source>
        <dbReference type="EMBL" id="USJ25812.1"/>
    </source>
</evidence>
<name>A0A9Q8YD94_ENSAD</name>
<dbReference type="EMBL" id="CP098808">
    <property type="protein sequence ID" value="USJ25812.1"/>
    <property type="molecule type" value="Genomic_DNA"/>
</dbReference>
<proteinExistence type="predicted"/>
<dbReference type="RefSeq" id="WP_192493946.1">
    <property type="nucleotide sequence ID" value="NZ_CAXURO020000002.1"/>
</dbReference>
<reference evidence="1" key="1">
    <citation type="submission" date="2022-06" db="EMBL/GenBank/DDBJ databases">
        <title>Physiological and biochemical characterization and genomic elucidation of a strain of the genus Ensifer adhaerens M8 that combines arsenic oxidation and chromium reduction.</title>
        <authorList>
            <person name="Li X."/>
            <person name="Yu c."/>
        </authorList>
    </citation>
    <scope>NUCLEOTIDE SEQUENCE</scope>
    <source>
        <strain evidence="1">M8</strain>
        <plasmid evidence="1">pA</plasmid>
    </source>
</reference>
<keyword evidence="1" id="KW-0614">Plasmid</keyword>
<gene>
    <name evidence="1" type="ORF">NE863_25450</name>
</gene>
<protein>
    <submittedName>
        <fullName evidence="1">Uncharacterized protein</fullName>
    </submittedName>
</protein>
<geneLocation type="plasmid" evidence="1 2">
    <name>pA</name>
</geneLocation>